<dbReference type="InterPro" id="IPR010559">
    <property type="entry name" value="Sig_transdc_His_kin_internal"/>
</dbReference>
<keyword evidence="4" id="KW-0614">Plasmid</keyword>
<dbReference type="KEGG" id="fax:FUAX_49240"/>
<dbReference type="AlphaFoldDB" id="A0AAU9CXE2"/>
<feature type="transmembrane region" description="Helical" evidence="2">
    <location>
        <begin position="92"/>
        <end position="113"/>
    </location>
</feature>
<protein>
    <recommendedName>
        <fullName evidence="3">Signal transduction histidine kinase internal region domain-containing protein</fullName>
    </recommendedName>
</protein>
<feature type="transmembrane region" description="Helical" evidence="2">
    <location>
        <begin position="62"/>
        <end position="80"/>
    </location>
</feature>
<evidence type="ECO:0000256" key="2">
    <source>
        <dbReference type="SAM" id="Phobius"/>
    </source>
</evidence>
<name>A0AAU9CXE2_9BACT</name>
<dbReference type="InterPro" id="IPR050640">
    <property type="entry name" value="Bact_2-comp_sensor_kinase"/>
</dbReference>
<evidence type="ECO:0000313" key="5">
    <source>
        <dbReference type="Proteomes" id="UP001348817"/>
    </source>
</evidence>
<feature type="transmembrane region" description="Helical" evidence="2">
    <location>
        <begin position="163"/>
        <end position="186"/>
    </location>
</feature>
<geneLocation type="plasmid" evidence="4 5">
    <name>pFA5</name>
</geneLocation>
<keyword evidence="5" id="KW-1185">Reference proteome</keyword>
<keyword evidence="2" id="KW-0812">Transmembrane</keyword>
<dbReference type="Pfam" id="PF06580">
    <property type="entry name" value="His_kinase"/>
    <property type="match status" value="1"/>
</dbReference>
<dbReference type="Proteomes" id="UP001348817">
    <property type="component" value="Plasmid pFA5"/>
</dbReference>
<dbReference type="GO" id="GO:0016020">
    <property type="term" value="C:membrane"/>
    <property type="evidence" value="ECO:0007669"/>
    <property type="project" value="InterPro"/>
</dbReference>
<feature type="region of interest" description="Disordered" evidence="1">
    <location>
        <begin position="10"/>
        <end position="34"/>
    </location>
</feature>
<reference evidence="4 5" key="1">
    <citation type="submission" date="2021-12" db="EMBL/GenBank/DDBJ databases">
        <title>Genome sequencing of bacteria with rrn-lacking chromosome and rrn-plasmid.</title>
        <authorList>
            <person name="Anda M."/>
            <person name="Iwasaki W."/>
        </authorList>
    </citation>
    <scope>NUCLEOTIDE SEQUENCE [LARGE SCALE GENOMIC DNA]</scope>
    <source>
        <strain evidence="4 5">DSM 100852</strain>
        <plasmid evidence="4 5">pFA5</plasmid>
    </source>
</reference>
<evidence type="ECO:0000259" key="3">
    <source>
        <dbReference type="Pfam" id="PF06580"/>
    </source>
</evidence>
<dbReference type="EMBL" id="AP025319">
    <property type="protein sequence ID" value="BDD12492.1"/>
    <property type="molecule type" value="Genomic_DNA"/>
</dbReference>
<sequence length="389" mass="45596">MKIAYFGIKPVQKQRSRKDKSYHQTSPDDLLQKQGEQNTGMDIKSFLERNSAYTPKAILRRLFMVSLFTIGICVFLLYIVELPPQVNIIGDIAKMIVSFISISEFIVLLDRYLEKREPLSFQNINKRVAMQFGLSWIFTLAVFLILFSSIYDRRLLMEENFVLASSFVTLTMLLLFMSVSFLSLFIRVFQSWFKLNTEVERLKVEKVELKYRALQDQLNPHFFFNNLSALKSLILLKDYGQALRFIQDFSSICRYVLQRSDWKTVSLKEEITFTEQYFELQKIRNEDGITLSVNIPEEFWEKEIPPMAVQMLVENAIKHNIASDDSILRIKIHWDGQYLAVSNNLQKKKTYRSTGKGLDNLGRRFSHLTQEQVLVESTENEFIVRLPLI</sequence>
<evidence type="ECO:0000256" key="1">
    <source>
        <dbReference type="SAM" id="MobiDB-lite"/>
    </source>
</evidence>
<organism evidence="4 5">
    <name type="scientific">Fulvitalea axinellae</name>
    <dbReference type="NCBI Taxonomy" id="1182444"/>
    <lineage>
        <taxon>Bacteria</taxon>
        <taxon>Pseudomonadati</taxon>
        <taxon>Bacteroidota</taxon>
        <taxon>Cytophagia</taxon>
        <taxon>Cytophagales</taxon>
        <taxon>Persicobacteraceae</taxon>
        <taxon>Fulvitalea</taxon>
    </lineage>
</organism>
<feature type="domain" description="Signal transduction histidine kinase internal region" evidence="3">
    <location>
        <begin position="210"/>
        <end position="287"/>
    </location>
</feature>
<dbReference type="PANTHER" id="PTHR34220">
    <property type="entry name" value="SENSOR HISTIDINE KINASE YPDA"/>
    <property type="match status" value="1"/>
</dbReference>
<feature type="transmembrane region" description="Helical" evidence="2">
    <location>
        <begin position="134"/>
        <end position="151"/>
    </location>
</feature>
<dbReference type="PANTHER" id="PTHR34220:SF7">
    <property type="entry name" value="SENSOR HISTIDINE KINASE YPDA"/>
    <property type="match status" value="1"/>
</dbReference>
<dbReference type="InterPro" id="IPR036890">
    <property type="entry name" value="HATPase_C_sf"/>
</dbReference>
<gene>
    <name evidence="4" type="ORF">FUAX_49240</name>
</gene>
<proteinExistence type="predicted"/>
<accession>A0AAU9CXE2</accession>
<dbReference type="GO" id="GO:0000155">
    <property type="term" value="F:phosphorelay sensor kinase activity"/>
    <property type="evidence" value="ECO:0007669"/>
    <property type="project" value="InterPro"/>
</dbReference>
<evidence type="ECO:0000313" key="4">
    <source>
        <dbReference type="EMBL" id="BDD12492.1"/>
    </source>
</evidence>
<dbReference type="SUPFAM" id="SSF55874">
    <property type="entry name" value="ATPase domain of HSP90 chaperone/DNA topoisomerase II/histidine kinase"/>
    <property type="match status" value="1"/>
</dbReference>
<keyword evidence="2" id="KW-1133">Transmembrane helix</keyword>
<keyword evidence="2" id="KW-0472">Membrane</keyword>